<evidence type="ECO:0000256" key="3">
    <source>
        <dbReference type="PIRSR" id="PIRSR637359-2"/>
    </source>
</evidence>
<protein>
    <recommendedName>
        <fullName evidence="5">Sulfotransferase domain-containing protein</fullName>
    </recommendedName>
</protein>
<dbReference type="Pfam" id="PF00685">
    <property type="entry name" value="Sulfotransfer_1"/>
    <property type="match status" value="2"/>
</dbReference>
<dbReference type="EnsemblMetazoa" id="LLOJ008356-RA">
    <property type="protein sequence ID" value="LLOJ008356-PA"/>
    <property type="gene ID" value="LLOJ008356"/>
</dbReference>
<evidence type="ECO:0000256" key="4">
    <source>
        <dbReference type="SAM" id="Phobius"/>
    </source>
</evidence>
<dbReference type="InterPro" id="IPR000863">
    <property type="entry name" value="Sulfotransferase_dom"/>
</dbReference>
<feature type="domain" description="Sulfotransferase" evidence="5">
    <location>
        <begin position="161"/>
        <end position="352"/>
    </location>
</feature>
<dbReference type="PANTHER" id="PTHR10605">
    <property type="entry name" value="HEPARAN SULFATE SULFOTRANSFERASE"/>
    <property type="match status" value="1"/>
</dbReference>
<dbReference type="AlphaFoldDB" id="A0A1B0CU05"/>
<dbReference type="EMBL" id="AJWK01028239">
    <property type="status" value="NOT_ANNOTATED_CDS"/>
    <property type="molecule type" value="Genomic_DNA"/>
</dbReference>
<dbReference type="VEuPathDB" id="VectorBase:LLOJ008356"/>
<evidence type="ECO:0000313" key="6">
    <source>
        <dbReference type="EnsemblMetazoa" id="LLOJ008356-PA"/>
    </source>
</evidence>
<accession>A0A1B0CU05</accession>
<keyword evidence="2" id="KW-0325">Glycoprotein</keyword>
<dbReference type="SUPFAM" id="SSF52540">
    <property type="entry name" value="P-loop containing nucleoside triphosphate hydrolases"/>
    <property type="match status" value="2"/>
</dbReference>
<feature type="binding site" evidence="3">
    <location>
        <position position="256"/>
    </location>
    <ligand>
        <name>3'-phosphoadenylyl sulfate</name>
        <dbReference type="ChEBI" id="CHEBI:58339"/>
    </ligand>
</feature>
<evidence type="ECO:0000259" key="5">
    <source>
        <dbReference type="Pfam" id="PF00685"/>
    </source>
</evidence>
<proteinExistence type="predicted"/>
<organism evidence="6 7">
    <name type="scientific">Lutzomyia longipalpis</name>
    <name type="common">Sand fly</name>
    <dbReference type="NCBI Taxonomy" id="7200"/>
    <lineage>
        <taxon>Eukaryota</taxon>
        <taxon>Metazoa</taxon>
        <taxon>Ecdysozoa</taxon>
        <taxon>Arthropoda</taxon>
        <taxon>Hexapoda</taxon>
        <taxon>Insecta</taxon>
        <taxon>Pterygota</taxon>
        <taxon>Neoptera</taxon>
        <taxon>Endopterygota</taxon>
        <taxon>Diptera</taxon>
        <taxon>Nematocera</taxon>
        <taxon>Psychodoidea</taxon>
        <taxon>Psychodidae</taxon>
        <taxon>Lutzomyia</taxon>
        <taxon>Lutzomyia</taxon>
    </lineage>
</organism>
<evidence type="ECO:0000256" key="1">
    <source>
        <dbReference type="ARBA" id="ARBA00022679"/>
    </source>
</evidence>
<feature type="transmembrane region" description="Helical" evidence="4">
    <location>
        <begin position="29"/>
        <end position="47"/>
    </location>
</feature>
<dbReference type="PANTHER" id="PTHR10605:SF65">
    <property type="entry name" value="GH20068P"/>
    <property type="match status" value="1"/>
</dbReference>
<evidence type="ECO:0000313" key="7">
    <source>
        <dbReference type="Proteomes" id="UP000092461"/>
    </source>
</evidence>
<keyword evidence="4" id="KW-0812">Transmembrane</keyword>
<feature type="domain" description="Sulfotransferase" evidence="5">
    <location>
        <begin position="77"/>
        <end position="159"/>
    </location>
</feature>
<dbReference type="GO" id="GO:0008467">
    <property type="term" value="F:[heparan sulfate]-glucosamine 3-sulfotransferase activity"/>
    <property type="evidence" value="ECO:0007669"/>
    <property type="project" value="TreeGrafter"/>
</dbReference>
<keyword evidence="7" id="KW-1185">Reference proteome</keyword>
<dbReference type="Proteomes" id="UP000092461">
    <property type="component" value="Unassembled WGS sequence"/>
</dbReference>
<reference evidence="6" key="1">
    <citation type="submission" date="2020-05" db="UniProtKB">
        <authorList>
            <consortium name="EnsemblMetazoa"/>
        </authorList>
    </citation>
    <scope>IDENTIFICATION</scope>
    <source>
        <strain evidence="6">Jacobina</strain>
    </source>
</reference>
<keyword evidence="4" id="KW-0472">Membrane</keyword>
<name>A0A1B0CU05_LUTLO</name>
<evidence type="ECO:0000256" key="2">
    <source>
        <dbReference type="ARBA" id="ARBA00023180"/>
    </source>
</evidence>
<keyword evidence="4" id="KW-1133">Transmembrane helix</keyword>
<dbReference type="InterPro" id="IPR027417">
    <property type="entry name" value="P-loop_NTPase"/>
</dbReference>
<dbReference type="VEuPathDB" id="VectorBase:LLONM1_003835"/>
<dbReference type="InterPro" id="IPR037359">
    <property type="entry name" value="NST/OST"/>
</dbReference>
<sequence length="365" mass="43248">MENISKFTKSLRSTCFLANIKVRSCNYKLILLGLIFTIFLTWFLLYYPTYLTVQTNYTRYEQGHQMQAKSGKIKRLPQAIIIGVKKGGTRALLQMLSLHPHIQNAGNEIHFFDRNENYLKGLKWYRKRMPLSFPGQITIEKTPGYFVTPEVPERVKAMNATIIIGVKKCGTYALREMLNLHPMIEIADRELRFFIQNEFYAKGLQYYREQMPFSYADQITIEKTPRYFLVSKTPQRIKAMDPDIKLILLVRDPVTRAISEYVHRRNSKEKRLKNNINFYLEEWDRTFEELAFFPNGSINESYEPIRVSQYHRFLPPWLEEFPREQLIVINGDELIKDPVSQLSKIETFLGLEHKITKDDFYFSHR</sequence>
<dbReference type="Gene3D" id="3.40.50.300">
    <property type="entry name" value="P-loop containing nucleotide triphosphate hydrolases"/>
    <property type="match status" value="2"/>
</dbReference>
<keyword evidence="1" id="KW-0808">Transferase</keyword>